<name>A0A3G6RP10_CHRLC</name>
<feature type="chain" id="PRO_5044593921" evidence="1">
    <location>
        <begin position="23"/>
        <end position="336"/>
    </location>
</feature>
<keyword evidence="5" id="KW-1185">Reference proteome</keyword>
<organism evidence="3 4">
    <name type="scientific">Chryseobacterium lactis</name>
    <dbReference type="NCBI Taxonomy" id="1241981"/>
    <lineage>
        <taxon>Bacteria</taxon>
        <taxon>Pseudomonadati</taxon>
        <taxon>Bacteroidota</taxon>
        <taxon>Flavobacteriia</taxon>
        <taxon>Flavobacteriales</taxon>
        <taxon>Weeksellaceae</taxon>
        <taxon>Chryseobacterium group</taxon>
        <taxon>Chryseobacterium</taxon>
    </lineage>
</organism>
<dbReference type="AlphaFoldDB" id="A0A3G6RP10"/>
<dbReference type="Proteomes" id="UP000279972">
    <property type="component" value="Chromosome"/>
</dbReference>
<dbReference type="KEGG" id="clac:EG342_13510"/>
<reference evidence="2 5" key="2">
    <citation type="submission" date="2018-11" db="EMBL/GenBank/DDBJ databases">
        <title>Proposal to divide the Flavobacteriaceae and reorganize its genera based on Amino Acid Identity values calculated from whole genome sequences.</title>
        <authorList>
            <person name="Nicholson A.C."/>
            <person name="Gulvik C.A."/>
            <person name="Whitney A.M."/>
            <person name="Humrighouse B.W."/>
            <person name="Bell M."/>
            <person name="Holmes B."/>
            <person name="Steigerwalt A.G."/>
            <person name="Villarma A."/>
            <person name="Sheth M."/>
            <person name="Batra D."/>
            <person name="Pryor J."/>
            <person name="Bernardet J.-F."/>
            <person name="Hugo C."/>
            <person name="Kampfer P."/>
            <person name="Newman J."/>
            <person name="McQuiston J.R."/>
        </authorList>
    </citation>
    <scope>NUCLEOTIDE SEQUENCE [LARGE SCALE GENOMIC DNA]</scope>
    <source>
        <strain evidence="2 5">KC_1864</strain>
    </source>
</reference>
<sequence length="336" mass="39234">MRKIYFLIIFFIFQLKTFGQQAAEEEFNRVISHWFSAWTLVYKDIYKINTIQPVQFVFFDDKYVYSTSSISVRNGESIKGPNLLNLKLQWKKAIHNDTLTLPDKTKVPVGILSFASEIPASNHQSFFVMPLPSFWEKGGIQSKELGLDNLVTGVFIHEFSHSQQMESFGTKISQYEKKNNFGLDFSDDIVQNIFSKNKEYIDLYNSEVNNFYNSISDEELNTKEVLKGFNLMDRRQKNYFKNQYQSLSEIDDLFLTMEGLGQYSMYLWLIDPKGGKIDKNIAITGVRRNKKWWSQDEGLALFLILERLMKPEIWAKKMFGTKTATATELIRSNLQH</sequence>
<proteinExistence type="predicted"/>
<reference evidence="3 4" key="1">
    <citation type="submission" date="2018-01" db="EMBL/GenBank/DDBJ databases">
        <title>Draft genome sequences of Chryseobacterium lactis NCTC11390, Chryseobacterium oncorhynchi 701B-08, and Chryseobacterium viscerum 687B-08.</title>
        <authorList>
            <person name="Jeong J.-J."/>
            <person name="Lee Y.J."/>
            <person name="Park B."/>
            <person name="Choi I.-G."/>
            <person name="Kim K.D."/>
        </authorList>
    </citation>
    <scope>NUCLEOTIDE SEQUENCE [LARGE SCALE GENOMIC DNA]</scope>
    <source>
        <strain evidence="3 4">NCTC11390</strain>
    </source>
</reference>
<protein>
    <submittedName>
        <fullName evidence="3">Uncharacterized protein</fullName>
    </submittedName>
</protein>
<dbReference type="EMBL" id="CP033924">
    <property type="protein sequence ID" value="AZA82828.1"/>
    <property type="molecule type" value="Genomic_DNA"/>
</dbReference>
<feature type="signal peptide" evidence="1">
    <location>
        <begin position="1"/>
        <end position="22"/>
    </location>
</feature>
<evidence type="ECO:0000313" key="5">
    <source>
        <dbReference type="Proteomes" id="UP000279972"/>
    </source>
</evidence>
<evidence type="ECO:0000313" key="3">
    <source>
        <dbReference type="EMBL" id="PNW11279.1"/>
    </source>
</evidence>
<dbReference type="RefSeq" id="WP_103294117.1">
    <property type="nucleotide sequence ID" value="NZ_CP033924.1"/>
</dbReference>
<dbReference type="OrthoDB" id="647355at2"/>
<gene>
    <name evidence="3" type="ORF">C1637_23645</name>
    <name evidence="2" type="ORF">EG342_13510</name>
</gene>
<evidence type="ECO:0000313" key="2">
    <source>
        <dbReference type="EMBL" id="AZA82828.1"/>
    </source>
</evidence>
<evidence type="ECO:0000313" key="4">
    <source>
        <dbReference type="Proteomes" id="UP000236262"/>
    </source>
</evidence>
<keyword evidence="1" id="KW-0732">Signal</keyword>
<accession>A0A3G6RP10</accession>
<dbReference type="EMBL" id="PPEH01000014">
    <property type="protein sequence ID" value="PNW11279.1"/>
    <property type="molecule type" value="Genomic_DNA"/>
</dbReference>
<dbReference type="Proteomes" id="UP000236262">
    <property type="component" value="Unassembled WGS sequence"/>
</dbReference>
<evidence type="ECO:0000256" key="1">
    <source>
        <dbReference type="SAM" id="SignalP"/>
    </source>
</evidence>